<evidence type="ECO:0000256" key="4">
    <source>
        <dbReference type="ARBA" id="ARBA00022837"/>
    </source>
</evidence>
<keyword evidence="8" id="KW-0472">Membrane</keyword>
<dbReference type="Pfam" id="PF22633">
    <property type="entry name" value="F5_F8_type_C_2"/>
    <property type="match status" value="1"/>
</dbReference>
<dbReference type="AlphaFoldDB" id="A0A8X6N4F9"/>
<keyword evidence="1" id="KW-0479">Metal-binding</keyword>
<dbReference type="PANTHER" id="PTHR45656:SF4">
    <property type="entry name" value="PROTEIN CBR-CLEC-78"/>
    <property type="match status" value="1"/>
</dbReference>
<name>A0A8X6N4F9_NEPPI</name>
<dbReference type="SUPFAM" id="SSF57535">
    <property type="entry name" value="Complement control module/SCR domain"/>
    <property type="match status" value="3"/>
</dbReference>
<feature type="region of interest" description="Disordered" evidence="7">
    <location>
        <begin position="515"/>
        <end position="535"/>
    </location>
</feature>
<reference evidence="10" key="1">
    <citation type="submission" date="2020-08" db="EMBL/GenBank/DDBJ databases">
        <title>Multicomponent nature underlies the extraordinary mechanical properties of spider dragline silk.</title>
        <authorList>
            <person name="Kono N."/>
            <person name="Nakamura H."/>
            <person name="Mori M."/>
            <person name="Yoshida Y."/>
            <person name="Ohtoshi R."/>
            <person name="Malay A.D."/>
            <person name="Moran D.A.P."/>
            <person name="Tomita M."/>
            <person name="Numata K."/>
            <person name="Arakawa K."/>
        </authorList>
    </citation>
    <scope>NUCLEOTIDE SEQUENCE</scope>
</reference>
<dbReference type="Pfam" id="PF00084">
    <property type="entry name" value="Sushi"/>
    <property type="match status" value="3"/>
</dbReference>
<gene>
    <name evidence="10" type="primary">AVEN_199433_1</name>
    <name evidence="10" type="ORF">NPIL_618241</name>
</gene>
<comment type="caution">
    <text evidence="10">The sequence shown here is derived from an EMBL/GenBank/DDBJ whole genome shotgun (WGS) entry which is preliminary data.</text>
</comment>
<dbReference type="InterPro" id="IPR006585">
    <property type="entry name" value="FTP1"/>
</dbReference>
<dbReference type="OrthoDB" id="6127264at2759"/>
<comment type="caution">
    <text evidence="6">Lacks conserved residue(s) required for the propagation of feature annotation.</text>
</comment>
<dbReference type="Gene3D" id="2.10.70.10">
    <property type="entry name" value="Complement Module, domain 1"/>
    <property type="match status" value="3"/>
</dbReference>
<dbReference type="Proteomes" id="UP000887013">
    <property type="component" value="Unassembled WGS sequence"/>
</dbReference>
<feature type="domain" description="Sushi" evidence="9">
    <location>
        <begin position="290"/>
        <end position="351"/>
    </location>
</feature>
<feature type="disulfide bond" evidence="6">
    <location>
        <begin position="260"/>
        <end position="287"/>
    </location>
</feature>
<dbReference type="SMART" id="SM00032">
    <property type="entry name" value="CCP"/>
    <property type="match status" value="4"/>
</dbReference>
<dbReference type="InterPro" id="IPR000436">
    <property type="entry name" value="Sushi_SCR_CCP_dom"/>
</dbReference>
<dbReference type="EMBL" id="BMAW01053888">
    <property type="protein sequence ID" value="GFS93338.1"/>
    <property type="molecule type" value="Genomic_DNA"/>
</dbReference>
<feature type="domain" description="Sushi" evidence="9">
    <location>
        <begin position="35"/>
        <end position="94"/>
    </location>
</feature>
<feature type="transmembrane region" description="Helical" evidence="8">
    <location>
        <begin position="427"/>
        <end position="448"/>
    </location>
</feature>
<dbReference type="PANTHER" id="PTHR45656">
    <property type="entry name" value="PROTEIN CBR-CLEC-78"/>
    <property type="match status" value="1"/>
</dbReference>
<keyword evidence="4" id="KW-0106">Calcium</keyword>
<dbReference type="GO" id="GO:0046872">
    <property type="term" value="F:metal ion binding"/>
    <property type="evidence" value="ECO:0007669"/>
    <property type="project" value="UniProtKB-KW"/>
</dbReference>
<protein>
    <recommendedName>
        <fullName evidence="9">Sushi domain-containing protein</fullName>
    </recommendedName>
</protein>
<dbReference type="InterPro" id="IPR008979">
    <property type="entry name" value="Galactose-bd-like_sf"/>
</dbReference>
<evidence type="ECO:0000256" key="1">
    <source>
        <dbReference type="ARBA" id="ARBA00022723"/>
    </source>
</evidence>
<keyword evidence="3" id="KW-0677">Repeat</keyword>
<feature type="compositionally biased region" description="Basic and acidic residues" evidence="7">
    <location>
        <begin position="515"/>
        <end position="528"/>
    </location>
</feature>
<evidence type="ECO:0000256" key="3">
    <source>
        <dbReference type="ARBA" id="ARBA00022737"/>
    </source>
</evidence>
<accession>A0A8X6N4F9</accession>
<keyword evidence="6" id="KW-0768">Sushi</keyword>
<feature type="disulfide bond" evidence="6">
    <location>
        <begin position="65"/>
        <end position="92"/>
    </location>
</feature>
<dbReference type="InterPro" id="IPR051277">
    <property type="entry name" value="SEZ6_CSMD_C4BPB_Regulators"/>
</dbReference>
<evidence type="ECO:0000256" key="5">
    <source>
        <dbReference type="ARBA" id="ARBA00023157"/>
    </source>
</evidence>
<dbReference type="Gene3D" id="2.60.120.260">
    <property type="entry name" value="Galactose-binding domain-like"/>
    <property type="match status" value="1"/>
</dbReference>
<sequence length="794" mass="88508">MLKFLTTLFRINVTAPHHSEDLFNEDTENFILKGLECGYPGAPSFGRPHPVKESYRPGDAVSFTCAHGHSLQGPLQRVCLFNGTWGGQLPLCDRSLSSVDQQASSRQTLSLYPANKSIDGDPRTCTYTDKLRPRWIRVDMRKNQKVRAVAITVPAGIYSQDPAQLTIYAISVRDSTTASYHKCASFNGRFATTTLQLACAGGEVEGRYIHVEDNRHRIDYFSLCEIQVFVNRDSYECGEAERPAHAYSVRTETGAVNYKCVYGYRLEGSSTRYCQQDGQWSNSQPICKEIICPSVKEIPHGRLHYVGRKSDQLTLGTMVNVSCDYGYQVSGSPLMCEEDGGWSKGNLSCLPIDCGMPSTRHESEQYILLNGTNYGAVALLRCGEREATLVCREDGSWSIPDLDCEEHSGLSRLGLVEEDPGDVPTGIVIGMAVVVFVLLLTVVLVLLFKRKKVLRQNSTDSLPSKETSSTLAPNSPQPYENEAFYATIPVDAIGNSTENKKNFMSTILFPRKKKQSDTISKKSDDTKDSGNSSVSNGCIYEEIGIKSERRTPEDTRVVPENSEAVYAQVDLEEKRRSRLVKTLCEKFEPVDPPEWENTYRPEEAYDEVDLEPIKLRELPPIPDENGSGVTYASLSLPLDPPTLTRKNEIYEDSNNSTSVMKDNELYLTNDEAKNPAVGNGSIYEDIGTNFQRRISESTKTGEAGYSRTQSTLVKTLYKVSEPVVPPKWRNIYGPESPIELRKLPPIPRDNGNSATYVSLSLLLDPPTSVKMNEIYEKGSGDSYSVMKDNDLYFN</sequence>
<keyword evidence="8" id="KW-1133">Transmembrane helix</keyword>
<evidence type="ECO:0000259" key="9">
    <source>
        <dbReference type="PROSITE" id="PS50923"/>
    </source>
</evidence>
<dbReference type="SMART" id="SM00607">
    <property type="entry name" value="FTP"/>
    <property type="match status" value="1"/>
</dbReference>
<evidence type="ECO:0000256" key="8">
    <source>
        <dbReference type="SAM" id="Phobius"/>
    </source>
</evidence>
<keyword evidence="11" id="KW-1185">Reference proteome</keyword>
<evidence type="ECO:0000256" key="7">
    <source>
        <dbReference type="SAM" id="MobiDB-lite"/>
    </source>
</evidence>
<keyword evidence="2" id="KW-0732">Signal</keyword>
<keyword evidence="5 6" id="KW-1015">Disulfide bond</keyword>
<feature type="domain" description="Sushi" evidence="9">
    <location>
        <begin position="235"/>
        <end position="289"/>
    </location>
</feature>
<dbReference type="InterPro" id="IPR035976">
    <property type="entry name" value="Sushi/SCR/CCP_sf"/>
</dbReference>
<organism evidence="10 11">
    <name type="scientific">Nephila pilipes</name>
    <name type="common">Giant wood spider</name>
    <name type="synonym">Nephila maculata</name>
    <dbReference type="NCBI Taxonomy" id="299642"/>
    <lineage>
        <taxon>Eukaryota</taxon>
        <taxon>Metazoa</taxon>
        <taxon>Ecdysozoa</taxon>
        <taxon>Arthropoda</taxon>
        <taxon>Chelicerata</taxon>
        <taxon>Arachnida</taxon>
        <taxon>Araneae</taxon>
        <taxon>Araneomorphae</taxon>
        <taxon>Entelegynae</taxon>
        <taxon>Araneoidea</taxon>
        <taxon>Nephilidae</taxon>
        <taxon>Nephila</taxon>
    </lineage>
</organism>
<evidence type="ECO:0000313" key="10">
    <source>
        <dbReference type="EMBL" id="GFS93338.1"/>
    </source>
</evidence>
<keyword evidence="8" id="KW-0812">Transmembrane</keyword>
<feature type="region of interest" description="Disordered" evidence="7">
    <location>
        <begin position="458"/>
        <end position="478"/>
    </location>
</feature>
<evidence type="ECO:0000256" key="2">
    <source>
        <dbReference type="ARBA" id="ARBA00022729"/>
    </source>
</evidence>
<dbReference type="CDD" id="cd00033">
    <property type="entry name" value="CCP"/>
    <property type="match status" value="3"/>
</dbReference>
<proteinExistence type="predicted"/>
<dbReference type="SUPFAM" id="SSF49785">
    <property type="entry name" value="Galactose-binding domain-like"/>
    <property type="match status" value="1"/>
</dbReference>
<evidence type="ECO:0000313" key="11">
    <source>
        <dbReference type="Proteomes" id="UP000887013"/>
    </source>
</evidence>
<evidence type="ECO:0000256" key="6">
    <source>
        <dbReference type="PROSITE-ProRule" id="PRU00302"/>
    </source>
</evidence>
<dbReference type="PROSITE" id="PS50923">
    <property type="entry name" value="SUSHI"/>
    <property type="match status" value="3"/>
</dbReference>